<dbReference type="EMBL" id="JAGETQ010000089">
    <property type="protein sequence ID" value="MBO1916387.1"/>
    <property type="molecule type" value="Genomic_DNA"/>
</dbReference>
<sequence length="83" mass="9341">MKVKDDGVPNYLPDNQIVRDDIADYIDAAQIFDKNCGDILNKLEKEGLLDNTVVITGDNGWAFPRAKATYMMQGTRSTCHYVE</sequence>
<dbReference type="InterPro" id="IPR017850">
    <property type="entry name" value="Alkaline_phosphatase_core_sf"/>
</dbReference>
<dbReference type="Gene3D" id="3.40.720.10">
    <property type="entry name" value="Alkaline Phosphatase, subunit A"/>
    <property type="match status" value="1"/>
</dbReference>
<evidence type="ECO:0008006" key="3">
    <source>
        <dbReference type="Google" id="ProtNLM"/>
    </source>
</evidence>
<reference evidence="1" key="1">
    <citation type="submission" date="2021-03" db="EMBL/GenBank/DDBJ databases">
        <title>Molecular epidemiology and mechanisms of colistin and carbapenem resistance in Enterobacteriaceae from clinical isolates, the environment and porcine samples in Pretoria, South Africa.</title>
        <authorList>
            <person name="Bogoshi D."/>
            <person name="Mbelle N.M."/>
            <person name="Naidoo V."/>
            <person name="Osei Sekyere J."/>
        </authorList>
    </citation>
    <scope>NUCLEOTIDE SEQUENCE</scope>
    <source>
        <strain evidence="1">C052</strain>
    </source>
</reference>
<dbReference type="AlphaFoldDB" id="A0A939NHK9"/>
<accession>A0A939NHK9</accession>
<evidence type="ECO:0000313" key="2">
    <source>
        <dbReference type="Proteomes" id="UP000664477"/>
    </source>
</evidence>
<dbReference type="Proteomes" id="UP000664477">
    <property type="component" value="Unassembled WGS sequence"/>
</dbReference>
<organism evidence="1 2">
    <name type="scientific">Providencia rettgeri</name>
    <dbReference type="NCBI Taxonomy" id="587"/>
    <lineage>
        <taxon>Bacteria</taxon>
        <taxon>Pseudomonadati</taxon>
        <taxon>Pseudomonadota</taxon>
        <taxon>Gammaproteobacteria</taxon>
        <taxon>Enterobacterales</taxon>
        <taxon>Morganellaceae</taxon>
        <taxon>Providencia</taxon>
    </lineage>
</organism>
<protein>
    <recommendedName>
        <fullName evidence="3">Sulfatase N-terminal domain-containing protein</fullName>
    </recommendedName>
</protein>
<comment type="caution">
    <text evidence="1">The sequence shown here is derived from an EMBL/GenBank/DDBJ whole genome shotgun (WGS) entry which is preliminary data.</text>
</comment>
<gene>
    <name evidence="1" type="ORF">J4727_14215</name>
</gene>
<proteinExistence type="predicted"/>
<dbReference type="SUPFAM" id="SSF53649">
    <property type="entry name" value="Alkaline phosphatase-like"/>
    <property type="match status" value="1"/>
</dbReference>
<name>A0A939NHK9_PRORE</name>
<evidence type="ECO:0000313" key="1">
    <source>
        <dbReference type="EMBL" id="MBO1916387.1"/>
    </source>
</evidence>